<evidence type="ECO:0000256" key="1">
    <source>
        <dbReference type="SAM" id="SignalP"/>
    </source>
</evidence>
<dbReference type="Pfam" id="PF13028">
    <property type="entry name" value="DUF3889"/>
    <property type="match status" value="1"/>
</dbReference>
<organism evidence="2 3">
    <name type="scientific">Metabacillus mangrovi</name>
    <dbReference type="NCBI Taxonomy" id="1491830"/>
    <lineage>
        <taxon>Bacteria</taxon>
        <taxon>Bacillati</taxon>
        <taxon>Bacillota</taxon>
        <taxon>Bacilli</taxon>
        <taxon>Bacillales</taxon>
        <taxon>Bacillaceae</taxon>
        <taxon>Metabacillus</taxon>
    </lineage>
</organism>
<dbReference type="EMBL" id="WMIB01000006">
    <property type="protein sequence ID" value="MTH53476.1"/>
    <property type="molecule type" value="Genomic_DNA"/>
</dbReference>
<proteinExistence type="predicted"/>
<evidence type="ECO:0000313" key="3">
    <source>
        <dbReference type="Proteomes" id="UP000434639"/>
    </source>
</evidence>
<gene>
    <name evidence="2" type="ORF">GKZ89_08600</name>
</gene>
<dbReference type="AlphaFoldDB" id="A0A7X2V4U3"/>
<protein>
    <submittedName>
        <fullName evidence="2">DUF3889 domain-containing protein</fullName>
    </submittedName>
</protein>
<dbReference type="Gene3D" id="3.10.450.390">
    <property type="entry name" value="Protein of unknown function DUF3889"/>
    <property type="match status" value="1"/>
</dbReference>
<accession>A0A7X2V4U3</accession>
<keyword evidence="1" id="KW-0732">Signal</keyword>
<feature type="chain" id="PRO_5030983122" evidence="1">
    <location>
        <begin position="24"/>
        <end position="109"/>
    </location>
</feature>
<name>A0A7X2V4U3_9BACI</name>
<sequence length="109" mass="12860">MKKWCICLAVSAFLTGFTVQAPARSLVQQQEPEYAKWSRIAIQEAKRKYPDAKLIDYLYIGRETQNSQIKEKFKLWVRQGNREFGLYVTLELDQQGQKVNKVVFRETDR</sequence>
<dbReference type="InterPro" id="IPR024987">
    <property type="entry name" value="DUF3889"/>
</dbReference>
<reference evidence="2 3" key="1">
    <citation type="journal article" date="2017" name="Int. J. Syst. Evol. Microbiol.">
        <title>Bacillus mangrovi sp. nov., isolated from a sediment sample from a mangrove forest.</title>
        <authorList>
            <person name="Gupta V."/>
            <person name="Singh P.K."/>
            <person name="Korpole S."/>
            <person name="Tanuku N.R.S."/>
            <person name="Pinnaka A.K."/>
        </authorList>
    </citation>
    <scope>NUCLEOTIDE SEQUENCE [LARGE SCALE GENOMIC DNA]</scope>
    <source>
        <strain evidence="2 3">KCTC 33872</strain>
    </source>
</reference>
<dbReference type="OrthoDB" id="2377048at2"/>
<dbReference type="RefSeq" id="WP_155112000.1">
    <property type="nucleotide sequence ID" value="NZ_WMIB01000006.1"/>
</dbReference>
<comment type="caution">
    <text evidence="2">The sequence shown here is derived from an EMBL/GenBank/DDBJ whole genome shotgun (WGS) entry which is preliminary data.</text>
</comment>
<dbReference type="Proteomes" id="UP000434639">
    <property type="component" value="Unassembled WGS sequence"/>
</dbReference>
<feature type="signal peptide" evidence="1">
    <location>
        <begin position="1"/>
        <end position="23"/>
    </location>
</feature>
<evidence type="ECO:0000313" key="2">
    <source>
        <dbReference type="EMBL" id="MTH53476.1"/>
    </source>
</evidence>
<keyword evidence="3" id="KW-1185">Reference proteome</keyword>